<keyword evidence="2 4" id="KW-0689">Ribosomal protein</keyword>
<dbReference type="PROSITE" id="PS00475">
    <property type="entry name" value="RIBOSOMAL_L15"/>
    <property type="match status" value="1"/>
</dbReference>
<feature type="domain" description="Large ribosomal subunit protein uL15/eL18" evidence="5">
    <location>
        <begin position="3"/>
        <end position="116"/>
    </location>
</feature>
<dbReference type="Pfam" id="PF17135">
    <property type="entry name" value="Ribosomal_L18"/>
    <property type="match status" value="1"/>
</dbReference>
<dbReference type="KEGG" id="mae:Maeo_1097"/>
<dbReference type="InterPro" id="IPR036227">
    <property type="entry name" value="Ribosomal_uL15/eL18_sf"/>
</dbReference>
<dbReference type="SUPFAM" id="SSF52080">
    <property type="entry name" value="Ribosomal proteins L15p and L18e"/>
    <property type="match status" value="1"/>
</dbReference>
<evidence type="ECO:0000256" key="2">
    <source>
        <dbReference type="ARBA" id="ARBA00022980"/>
    </source>
</evidence>
<dbReference type="GO" id="GO:0003735">
    <property type="term" value="F:structural constituent of ribosome"/>
    <property type="evidence" value="ECO:0007669"/>
    <property type="project" value="InterPro"/>
</dbReference>
<dbReference type="Proteomes" id="UP000001106">
    <property type="component" value="Chromosome"/>
</dbReference>
<dbReference type="OrthoDB" id="11309at2157"/>
<keyword evidence="7" id="KW-1185">Reference proteome</keyword>
<reference evidence="6" key="1">
    <citation type="submission" date="2007-06" db="EMBL/GenBank/DDBJ databases">
        <title>Complete sequence of Methanococcus aeolicus Nankai-3.</title>
        <authorList>
            <consortium name="US DOE Joint Genome Institute"/>
            <person name="Copeland A."/>
            <person name="Lucas S."/>
            <person name="Lapidus A."/>
            <person name="Barry K."/>
            <person name="Glavina del Rio T."/>
            <person name="Dalin E."/>
            <person name="Tice H."/>
            <person name="Pitluck S."/>
            <person name="Chain P."/>
            <person name="Malfatti S."/>
            <person name="Shin M."/>
            <person name="Vergez L."/>
            <person name="Schmutz J."/>
            <person name="Larimer F."/>
            <person name="Land M."/>
            <person name="Hauser L."/>
            <person name="Kyrpides N."/>
            <person name="Lykidis A."/>
            <person name="Sieprawska-Lupa M."/>
            <person name="Whitman W.B."/>
            <person name="Richardson P."/>
        </authorList>
    </citation>
    <scope>NUCLEOTIDE SEQUENCE [LARGE SCALE GENOMIC DNA]</scope>
    <source>
        <strain evidence="6">Nankai-3</strain>
    </source>
</reference>
<dbReference type="HOGENOM" id="CLU_146465_0_0_2"/>
<dbReference type="GO" id="GO:0003723">
    <property type="term" value="F:RNA binding"/>
    <property type="evidence" value="ECO:0007669"/>
    <property type="project" value="TreeGrafter"/>
</dbReference>
<dbReference type="RefSeq" id="WP_011973806.1">
    <property type="nucleotide sequence ID" value="NC_009635.1"/>
</dbReference>
<sequence length="120" mass="13314">MRKLKSTNPQLVELVQDLKVESYKNDVKIWKDLAKRLSKPSRIISEVNVSRLNRYTEENHVVVVPGKVLGSGKLAHKITVAAFSFSEGAKKAVEEAGGRCITIKELINENPKGSLVKIMA</sequence>
<dbReference type="PANTHER" id="PTHR10934">
    <property type="entry name" value="60S RIBOSOMAL PROTEIN L18"/>
    <property type="match status" value="1"/>
</dbReference>
<dbReference type="EMBL" id="CP000743">
    <property type="protein sequence ID" value="ABR56674.1"/>
    <property type="molecule type" value="Genomic_DNA"/>
</dbReference>
<evidence type="ECO:0000256" key="1">
    <source>
        <dbReference type="ARBA" id="ARBA00006815"/>
    </source>
</evidence>
<dbReference type="InterPro" id="IPR001196">
    <property type="entry name" value="Ribosomal_uL15_CS"/>
</dbReference>
<comment type="similarity">
    <text evidence="1 4">Belongs to the eukaryotic ribosomal protein eL18 family.</text>
</comment>
<dbReference type="GO" id="GO:0022625">
    <property type="term" value="C:cytosolic large ribosomal subunit"/>
    <property type="evidence" value="ECO:0007669"/>
    <property type="project" value="TreeGrafter"/>
</dbReference>
<evidence type="ECO:0000256" key="3">
    <source>
        <dbReference type="ARBA" id="ARBA00023274"/>
    </source>
</evidence>
<protein>
    <recommendedName>
        <fullName evidence="4">Large ribosomal subunit protein eL18</fullName>
    </recommendedName>
</protein>
<evidence type="ECO:0000256" key="4">
    <source>
        <dbReference type="HAMAP-Rule" id="MF_00329"/>
    </source>
</evidence>
<keyword evidence="3 4" id="KW-0687">Ribonucleoprotein</keyword>
<accession>A6UW02</accession>
<proteinExistence type="inferred from homology"/>
<dbReference type="InterPro" id="IPR022947">
    <property type="entry name" value="Ribosomal_eL18_arc"/>
</dbReference>
<dbReference type="Gene3D" id="3.100.10.10">
    <property type="match status" value="1"/>
</dbReference>
<dbReference type="STRING" id="419665.Maeo_1097"/>
<dbReference type="HAMAP" id="MF_00329">
    <property type="entry name" value="Ribosomal_eL18"/>
    <property type="match status" value="1"/>
</dbReference>
<dbReference type="GeneID" id="5327020"/>
<evidence type="ECO:0000259" key="5">
    <source>
        <dbReference type="Pfam" id="PF17135"/>
    </source>
</evidence>
<dbReference type="InterPro" id="IPR021131">
    <property type="entry name" value="Ribosomal_uL15/eL18"/>
</dbReference>
<dbReference type="AlphaFoldDB" id="A6UW02"/>
<name>A6UW02_META3</name>
<gene>
    <name evidence="4" type="primary">rpl18e</name>
    <name evidence="6" type="ordered locus">Maeo_1097</name>
</gene>
<dbReference type="InterPro" id="IPR000039">
    <property type="entry name" value="Ribosomal_eL18"/>
</dbReference>
<dbReference type="eggNOG" id="arCOG00780">
    <property type="taxonomic scope" value="Archaea"/>
</dbReference>
<evidence type="ECO:0000313" key="6">
    <source>
        <dbReference type="EMBL" id="ABR56674.1"/>
    </source>
</evidence>
<organism evidence="6 7">
    <name type="scientific">Methanococcus aeolicus (strain ATCC BAA-1280 / DSM 17508 / OCM 812 / Nankai-3)</name>
    <dbReference type="NCBI Taxonomy" id="419665"/>
    <lineage>
        <taxon>Archaea</taxon>
        <taxon>Methanobacteriati</taxon>
        <taxon>Methanobacteriota</taxon>
        <taxon>Methanomada group</taxon>
        <taxon>Methanococci</taxon>
        <taxon>Methanococcales</taxon>
        <taxon>Methanococcaceae</taxon>
        <taxon>Methanococcus</taxon>
    </lineage>
</organism>
<evidence type="ECO:0000313" key="7">
    <source>
        <dbReference type="Proteomes" id="UP000001106"/>
    </source>
</evidence>
<dbReference type="PANTHER" id="PTHR10934:SF2">
    <property type="entry name" value="LARGE RIBOSOMAL SUBUNIT PROTEIN EL18"/>
    <property type="match status" value="1"/>
</dbReference>
<dbReference type="NCBIfam" id="NF003079">
    <property type="entry name" value="PRK04005.1"/>
    <property type="match status" value="1"/>
</dbReference>
<dbReference type="GO" id="GO:0006412">
    <property type="term" value="P:translation"/>
    <property type="evidence" value="ECO:0007669"/>
    <property type="project" value="UniProtKB-UniRule"/>
</dbReference>